<dbReference type="SMART" id="SM00342">
    <property type="entry name" value="HTH_ARAC"/>
    <property type="match status" value="1"/>
</dbReference>
<dbReference type="Pfam" id="PF07495">
    <property type="entry name" value="Y_Y_Y"/>
    <property type="match status" value="1"/>
</dbReference>
<keyword evidence="5" id="KW-0812">Transmembrane</keyword>
<evidence type="ECO:0000256" key="5">
    <source>
        <dbReference type="SAM" id="Phobius"/>
    </source>
</evidence>
<dbReference type="PROSITE" id="PS00041">
    <property type="entry name" value="HTH_ARAC_FAMILY_1"/>
    <property type="match status" value="1"/>
</dbReference>
<keyword evidence="3" id="KW-0238">DNA-binding</keyword>
<dbReference type="InterPro" id="IPR015943">
    <property type="entry name" value="WD40/YVTN_repeat-like_dom_sf"/>
</dbReference>
<evidence type="ECO:0000256" key="2">
    <source>
        <dbReference type="ARBA" id="ARBA00023015"/>
    </source>
</evidence>
<evidence type="ECO:0000256" key="4">
    <source>
        <dbReference type="ARBA" id="ARBA00023163"/>
    </source>
</evidence>
<keyword evidence="2" id="KW-0805">Transcription regulation</keyword>
<dbReference type="PANTHER" id="PTHR43547">
    <property type="entry name" value="TWO-COMPONENT HISTIDINE KINASE"/>
    <property type="match status" value="1"/>
</dbReference>
<feature type="domain" description="HTH araC/xylS-type" evidence="7">
    <location>
        <begin position="867"/>
        <end position="966"/>
    </location>
</feature>
<name>A0ABR8VAT9_9BACT</name>
<dbReference type="RefSeq" id="WP_191709967.1">
    <property type="nucleotide sequence ID" value="NZ_JACSPQ010000002.1"/>
</dbReference>
<dbReference type="PROSITE" id="PS01124">
    <property type="entry name" value="HTH_ARAC_FAMILY_2"/>
    <property type="match status" value="1"/>
</dbReference>
<dbReference type="InterPro" id="IPR009057">
    <property type="entry name" value="Homeodomain-like_sf"/>
</dbReference>
<dbReference type="Proteomes" id="UP000616346">
    <property type="component" value="Unassembled WGS sequence"/>
</dbReference>
<keyword evidence="4" id="KW-0804">Transcription</keyword>
<dbReference type="InterPro" id="IPR018062">
    <property type="entry name" value="HTH_AraC-typ_CS"/>
</dbReference>
<dbReference type="InterPro" id="IPR011123">
    <property type="entry name" value="Y_Y_Y"/>
</dbReference>
<dbReference type="EMBL" id="JACSPQ010000002">
    <property type="protein sequence ID" value="MBD8001858.1"/>
    <property type="molecule type" value="Genomic_DNA"/>
</dbReference>
<evidence type="ECO:0000259" key="7">
    <source>
        <dbReference type="PROSITE" id="PS01124"/>
    </source>
</evidence>
<dbReference type="Gene3D" id="2.130.10.10">
    <property type="entry name" value="YVTN repeat-like/Quinoprotein amine dehydrogenase"/>
    <property type="match status" value="2"/>
</dbReference>
<dbReference type="Gene3D" id="1.10.10.60">
    <property type="entry name" value="Homeodomain-like"/>
    <property type="match status" value="1"/>
</dbReference>
<dbReference type="Gene3D" id="2.60.40.10">
    <property type="entry name" value="Immunoglobulins"/>
    <property type="match status" value="1"/>
</dbReference>
<keyword evidence="6" id="KW-0732">Signal</keyword>
<evidence type="ECO:0000256" key="3">
    <source>
        <dbReference type="ARBA" id="ARBA00023125"/>
    </source>
</evidence>
<dbReference type="SUPFAM" id="SSF63829">
    <property type="entry name" value="Calcium-dependent phosphotriesterase"/>
    <property type="match status" value="2"/>
</dbReference>
<dbReference type="InterPro" id="IPR018060">
    <property type="entry name" value="HTH_AraC"/>
</dbReference>
<evidence type="ECO:0000256" key="6">
    <source>
        <dbReference type="SAM" id="SignalP"/>
    </source>
</evidence>
<dbReference type="InterPro" id="IPR013783">
    <property type="entry name" value="Ig-like_fold"/>
</dbReference>
<keyword evidence="9" id="KW-1185">Reference proteome</keyword>
<keyword evidence="5" id="KW-1133">Transmembrane helix</keyword>
<evidence type="ECO:0000256" key="1">
    <source>
        <dbReference type="ARBA" id="ARBA00022553"/>
    </source>
</evidence>
<reference evidence="8 9" key="1">
    <citation type="submission" date="2020-08" db="EMBL/GenBank/DDBJ databases">
        <title>A Genomic Blueprint of the Chicken Gut Microbiome.</title>
        <authorList>
            <person name="Gilroy R."/>
            <person name="Ravi A."/>
            <person name="Getino M."/>
            <person name="Pursley I."/>
            <person name="Horton D.L."/>
            <person name="Alikhan N.-F."/>
            <person name="Baker D."/>
            <person name="Gharbi K."/>
            <person name="Hall N."/>
            <person name="Watson M."/>
            <person name="Adriaenssens E.M."/>
            <person name="Foster-Nyarko E."/>
            <person name="Jarju S."/>
            <person name="Secka A."/>
            <person name="Antonio M."/>
            <person name="Oren A."/>
            <person name="Chaudhuri R."/>
            <person name="La Ragione R.M."/>
            <person name="Hildebrand F."/>
            <person name="Pallen M.J."/>
        </authorList>
    </citation>
    <scope>NUCLEOTIDE SEQUENCE [LARGE SCALE GENOMIC DNA]</scope>
    <source>
        <strain evidence="8 9">Sa1YUN3</strain>
    </source>
</reference>
<feature type="chain" id="PRO_5045911675" evidence="6">
    <location>
        <begin position="25"/>
        <end position="971"/>
    </location>
</feature>
<keyword evidence="1" id="KW-0597">Phosphoprotein</keyword>
<organism evidence="8 9">
    <name type="scientific">Phocaeicola faecium</name>
    <dbReference type="NCBI Taxonomy" id="2762213"/>
    <lineage>
        <taxon>Bacteria</taxon>
        <taxon>Pseudomonadati</taxon>
        <taxon>Bacteroidota</taxon>
        <taxon>Bacteroidia</taxon>
        <taxon>Bacteroidales</taxon>
        <taxon>Bacteroidaceae</taxon>
        <taxon>Phocaeicola</taxon>
    </lineage>
</organism>
<protein>
    <submittedName>
        <fullName evidence="8">Helix-turn-helix domain-containing protein</fullName>
    </submittedName>
</protein>
<evidence type="ECO:0000313" key="8">
    <source>
        <dbReference type="EMBL" id="MBD8001858.1"/>
    </source>
</evidence>
<feature type="signal peptide" evidence="6">
    <location>
        <begin position="1"/>
        <end position="24"/>
    </location>
</feature>
<dbReference type="Pfam" id="PF12833">
    <property type="entry name" value="HTH_18"/>
    <property type="match status" value="1"/>
</dbReference>
<comment type="caution">
    <text evidence="8">The sequence shown here is derived from an EMBL/GenBank/DDBJ whole genome shotgun (WGS) entry which is preliminary data.</text>
</comment>
<dbReference type="PANTHER" id="PTHR43547:SF2">
    <property type="entry name" value="HYBRID SIGNAL TRANSDUCTION HISTIDINE KINASE C"/>
    <property type="match status" value="1"/>
</dbReference>
<evidence type="ECO:0000313" key="9">
    <source>
        <dbReference type="Proteomes" id="UP000616346"/>
    </source>
</evidence>
<dbReference type="InterPro" id="IPR011110">
    <property type="entry name" value="Reg_prop"/>
</dbReference>
<dbReference type="SUPFAM" id="SSF46689">
    <property type="entry name" value="Homeodomain-like"/>
    <property type="match status" value="1"/>
</dbReference>
<dbReference type="Pfam" id="PF07494">
    <property type="entry name" value="Reg_prop"/>
    <property type="match status" value="1"/>
</dbReference>
<gene>
    <name evidence="8" type="ORF">H9626_06440</name>
</gene>
<accession>A0ABR8VAT9</accession>
<keyword evidence="5" id="KW-0472">Membrane</keyword>
<proteinExistence type="predicted"/>
<feature type="transmembrane region" description="Helical" evidence="5">
    <location>
        <begin position="792"/>
        <end position="810"/>
    </location>
</feature>
<sequence length="971" mass="111205">MRSISTRRLCFILMGICFRMALFASGTYTSFTINHLQGLSNSAVLDVFKDSLGLMWLGTYDGLNCYDSREITVYRTDFSKERTLDNNIISRIQDAGNRNIWVQSFSGINLFSTDSLSVIDNYHFSDEETLIHSNRQGNSWVLGNKHLYYYNTYHKRFIKILELNFRTGNLRNSAFVDSKGVLHVIPDRGTQMFHFALNSFSNDSAQTKLQVSSSSLHAVPIVKTYSQNGIICFIDSTDDLYFYDVAHKSKVYIRNVRSLVEKYGSFVNILSFHDDILIMLHTGGLLRLTASNQYSEERFREDLRIFSVYVDSSQGILWLGTDGAGAVKLAQKNTLVTNLILEKLSPTINGQVRGIMTDKEGTLWIGTKGDGLLRIPHYQDDTNFEGDVYSPKGKYSFSAYARKADFYPVFSLKKKRRSDDFWVGMADSVLYYYSYEHDKLLPVRGSMGNRVAEIHGVYEENDSILWLATLGSGIIKVSLDGKSGYSRAKKTEPVRCFSGQEEVLEFSSVLVQGDSVLWFGSRGKGLVKYALRQEKFQVYSLCDMLGKAVDDILCLCAYDADRFFVGTTAGLVSVSVKDSCVQPVYIGREQGLFNEMIHGIVKDGTGMLWLGTNRGMIKYDPVSGGSYTYYYSKGIEIGEFSDDSYYRCPYTGNIFLGGVNGLLWLDSSRSSALEYYPPLVLRRLVVDRKEASLDDFYSPDRKAIVLSEGQNTFSLQFVALDYLNPDIEYAYILEGYSDKWSFFSKENEAVFHRVPPGEYLFRVRYKKDVLDTVYEEYSVAVKIVPYWYHSQITYTILVVIVVLLLTLWMYRLHRKGFFDRLALAWAASREELQAKRQAEAGLVESALGKWAADFPNCRQPEQIRFVERFIETLDENISREDLGSTFMAEKMNMSTRQFYRKVKELSGLPPSDFIKKYRLERASQLLLETDLTIQEVIESIGISSRPYFYKEFSRRYGTTPKLYREQYKNAR</sequence>